<feature type="transmembrane region" description="Helical" evidence="1">
    <location>
        <begin position="85"/>
        <end position="106"/>
    </location>
</feature>
<organism evidence="2 3">
    <name type="scientific">Trichomonas vaginalis (strain ATCC PRA-98 / G3)</name>
    <dbReference type="NCBI Taxonomy" id="412133"/>
    <lineage>
        <taxon>Eukaryota</taxon>
        <taxon>Metamonada</taxon>
        <taxon>Parabasalia</taxon>
        <taxon>Trichomonadida</taxon>
        <taxon>Trichomonadidae</taxon>
        <taxon>Trichomonas</taxon>
    </lineage>
</organism>
<evidence type="ECO:0000256" key="1">
    <source>
        <dbReference type="SAM" id="Phobius"/>
    </source>
</evidence>
<reference evidence="2" key="1">
    <citation type="submission" date="2006-10" db="EMBL/GenBank/DDBJ databases">
        <authorList>
            <person name="Amadeo P."/>
            <person name="Zhao Q."/>
            <person name="Wortman J."/>
            <person name="Fraser-Liggett C."/>
            <person name="Carlton J."/>
        </authorList>
    </citation>
    <scope>NUCLEOTIDE SEQUENCE</scope>
    <source>
        <strain evidence="2">G3</strain>
    </source>
</reference>
<feature type="transmembrane region" description="Helical" evidence="1">
    <location>
        <begin position="55"/>
        <end position="73"/>
    </location>
</feature>
<dbReference type="Proteomes" id="UP000001542">
    <property type="component" value="Unassembled WGS sequence"/>
</dbReference>
<name>A2G5C9_TRIV3</name>
<sequence>MFFTLLFGSLVAHSYEKKCNNSSLDPDYICCNDISCKEQDSTRIIYQICNNEHSFLAFITAFCIPTILFWILSCITKTNVPKCTWITNITINVVFSAVITSIYCSINFPDSLIPLAILKSGGITALIYIYISSRISPCAIKVSYYDLIKEQQMINHTLQAKKCCSCCVTAPHDPFKPRTKLCGIDEDSAENTCDCTRFIKESESIRVTKEELKAIMTENANIPPTPQAKGISFYLHKGAHVLHSAMEPIQYATW</sequence>
<proteinExistence type="predicted"/>
<dbReference type="InParanoid" id="A2G5C9"/>
<dbReference type="RefSeq" id="XP_001300570.1">
    <property type="nucleotide sequence ID" value="XM_001300569.1"/>
</dbReference>
<evidence type="ECO:0000313" key="3">
    <source>
        <dbReference type="Proteomes" id="UP000001542"/>
    </source>
</evidence>
<accession>A2G5C9</accession>
<gene>
    <name evidence="2" type="ORF">TVAG_226220</name>
</gene>
<dbReference type="AlphaFoldDB" id="A2G5C9"/>
<keyword evidence="1" id="KW-1133">Transmembrane helix</keyword>
<feature type="transmembrane region" description="Helical" evidence="1">
    <location>
        <begin position="112"/>
        <end position="131"/>
    </location>
</feature>
<dbReference type="EMBL" id="DS114419">
    <property type="protein sequence ID" value="EAX87640.1"/>
    <property type="molecule type" value="Genomic_DNA"/>
</dbReference>
<dbReference type="VEuPathDB" id="TrichDB:TVAGG3_0233330"/>
<keyword evidence="1" id="KW-0472">Membrane</keyword>
<dbReference type="VEuPathDB" id="TrichDB:TVAG_226220"/>
<protein>
    <submittedName>
        <fullName evidence="2">Uncharacterized protein</fullName>
    </submittedName>
</protein>
<keyword evidence="1" id="KW-0812">Transmembrane</keyword>
<reference evidence="2" key="2">
    <citation type="journal article" date="2007" name="Science">
        <title>Draft genome sequence of the sexually transmitted pathogen Trichomonas vaginalis.</title>
        <authorList>
            <person name="Carlton J.M."/>
            <person name="Hirt R.P."/>
            <person name="Silva J.C."/>
            <person name="Delcher A.L."/>
            <person name="Schatz M."/>
            <person name="Zhao Q."/>
            <person name="Wortman J.R."/>
            <person name="Bidwell S.L."/>
            <person name="Alsmark U.C.M."/>
            <person name="Besteiro S."/>
            <person name="Sicheritz-Ponten T."/>
            <person name="Noel C.J."/>
            <person name="Dacks J.B."/>
            <person name="Foster P.G."/>
            <person name="Simillion C."/>
            <person name="Van de Peer Y."/>
            <person name="Miranda-Saavedra D."/>
            <person name="Barton G.J."/>
            <person name="Westrop G.D."/>
            <person name="Mueller S."/>
            <person name="Dessi D."/>
            <person name="Fiori P.L."/>
            <person name="Ren Q."/>
            <person name="Paulsen I."/>
            <person name="Zhang H."/>
            <person name="Bastida-Corcuera F.D."/>
            <person name="Simoes-Barbosa A."/>
            <person name="Brown M.T."/>
            <person name="Hayes R.D."/>
            <person name="Mukherjee M."/>
            <person name="Okumura C.Y."/>
            <person name="Schneider R."/>
            <person name="Smith A.J."/>
            <person name="Vanacova S."/>
            <person name="Villalvazo M."/>
            <person name="Haas B.J."/>
            <person name="Pertea M."/>
            <person name="Feldblyum T.V."/>
            <person name="Utterback T.R."/>
            <person name="Shu C.L."/>
            <person name="Osoegawa K."/>
            <person name="de Jong P.J."/>
            <person name="Hrdy I."/>
            <person name="Horvathova L."/>
            <person name="Zubacova Z."/>
            <person name="Dolezal P."/>
            <person name="Malik S.B."/>
            <person name="Logsdon J.M. Jr."/>
            <person name="Henze K."/>
            <person name="Gupta A."/>
            <person name="Wang C.C."/>
            <person name="Dunne R.L."/>
            <person name="Upcroft J.A."/>
            <person name="Upcroft P."/>
            <person name="White O."/>
            <person name="Salzberg S.L."/>
            <person name="Tang P."/>
            <person name="Chiu C.-H."/>
            <person name="Lee Y.-S."/>
            <person name="Embley T.M."/>
            <person name="Coombs G.H."/>
            <person name="Mottram J.C."/>
            <person name="Tachezy J."/>
            <person name="Fraser-Liggett C.M."/>
            <person name="Johnson P.J."/>
        </authorList>
    </citation>
    <scope>NUCLEOTIDE SEQUENCE [LARGE SCALE GENOMIC DNA]</scope>
    <source>
        <strain evidence="2">G3</strain>
    </source>
</reference>
<keyword evidence="3" id="KW-1185">Reference proteome</keyword>
<dbReference type="KEGG" id="tva:4745292"/>
<evidence type="ECO:0000313" key="2">
    <source>
        <dbReference type="EMBL" id="EAX87640.1"/>
    </source>
</evidence>